<organism evidence="1 2">
    <name type="scientific">Sinanodonta woodiana</name>
    <name type="common">Chinese pond mussel</name>
    <name type="synonym">Anodonta woodiana</name>
    <dbReference type="NCBI Taxonomy" id="1069815"/>
    <lineage>
        <taxon>Eukaryota</taxon>
        <taxon>Metazoa</taxon>
        <taxon>Spiralia</taxon>
        <taxon>Lophotrochozoa</taxon>
        <taxon>Mollusca</taxon>
        <taxon>Bivalvia</taxon>
        <taxon>Autobranchia</taxon>
        <taxon>Heteroconchia</taxon>
        <taxon>Palaeoheterodonta</taxon>
        <taxon>Unionida</taxon>
        <taxon>Unionoidea</taxon>
        <taxon>Unionidae</taxon>
        <taxon>Unioninae</taxon>
        <taxon>Sinanodonta</taxon>
    </lineage>
</organism>
<protein>
    <submittedName>
        <fullName evidence="1">Uncharacterized protein</fullName>
    </submittedName>
</protein>
<name>A0ABD3VPM6_SINWO</name>
<evidence type="ECO:0000313" key="1">
    <source>
        <dbReference type="EMBL" id="KAL3863096.1"/>
    </source>
</evidence>
<keyword evidence="2" id="KW-1185">Reference proteome</keyword>
<dbReference type="Proteomes" id="UP001634394">
    <property type="component" value="Unassembled WGS sequence"/>
</dbReference>
<comment type="caution">
    <text evidence="1">The sequence shown here is derived from an EMBL/GenBank/DDBJ whole genome shotgun (WGS) entry which is preliminary data.</text>
</comment>
<gene>
    <name evidence="1" type="ORF">ACJMK2_004872</name>
</gene>
<dbReference type="AlphaFoldDB" id="A0ABD3VPM6"/>
<proteinExistence type="predicted"/>
<accession>A0ABD3VPM6</accession>
<sequence>MSLVASTNHSSSVQAYESTQIKLVDTSTRANVPEDPRAKLMYYLKCMCSVINLTHVHPEVQRLTDYHRYDIGRNDIDTLIKMCQVLAPDKLENKCIFECPALCGSWSARFYDVNEIRQQVLSTTATTSITALAGKSALFASATATATVILEGTCYNIMQILTYTNYWMEDNFRKPMKLLQRNSSICTLL</sequence>
<dbReference type="EMBL" id="JBJQND010000010">
    <property type="protein sequence ID" value="KAL3863096.1"/>
    <property type="molecule type" value="Genomic_DNA"/>
</dbReference>
<evidence type="ECO:0000313" key="2">
    <source>
        <dbReference type="Proteomes" id="UP001634394"/>
    </source>
</evidence>
<reference evidence="1 2" key="1">
    <citation type="submission" date="2024-11" db="EMBL/GenBank/DDBJ databases">
        <title>Chromosome-level genome assembly of the freshwater bivalve Anodonta woodiana.</title>
        <authorList>
            <person name="Chen X."/>
        </authorList>
    </citation>
    <scope>NUCLEOTIDE SEQUENCE [LARGE SCALE GENOMIC DNA]</scope>
    <source>
        <strain evidence="1">MN2024</strain>
        <tissue evidence="1">Gills</tissue>
    </source>
</reference>